<evidence type="ECO:0000256" key="2">
    <source>
        <dbReference type="ARBA" id="ARBA00022723"/>
    </source>
</evidence>
<dbReference type="GO" id="GO:0046872">
    <property type="term" value="F:metal ion binding"/>
    <property type="evidence" value="ECO:0007669"/>
    <property type="project" value="UniProtKB-KW"/>
</dbReference>
<gene>
    <name evidence="8" type="ordered locus">RSal33209_1319</name>
</gene>
<dbReference type="STRING" id="288705.RSal33209_1319"/>
<keyword evidence="2" id="KW-0479">Metal-binding</keyword>
<evidence type="ECO:0000256" key="1">
    <source>
        <dbReference type="ARBA" id="ARBA00001968"/>
    </source>
</evidence>
<dbReference type="SFLD" id="SFLDS00001">
    <property type="entry name" value="Enolase"/>
    <property type="match status" value="1"/>
</dbReference>
<dbReference type="GO" id="GO:0043748">
    <property type="term" value="F:O-succinylbenzoate synthase activity"/>
    <property type="evidence" value="ECO:0007669"/>
    <property type="project" value="UniProtKB-EC"/>
</dbReference>
<dbReference type="InterPro" id="IPR013341">
    <property type="entry name" value="Mandelate_racemase_N_dom"/>
</dbReference>
<dbReference type="AlphaFoldDB" id="A9WN93"/>
<evidence type="ECO:0000313" key="9">
    <source>
        <dbReference type="Proteomes" id="UP000002007"/>
    </source>
</evidence>
<dbReference type="KEGG" id="rsa:RSal33209_1319"/>
<keyword evidence="9" id="KW-1185">Reference proteome</keyword>
<dbReference type="InterPro" id="IPR010197">
    <property type="entry name" value="OSBS/NAAAR"/>
</dbReference>
<accession>A9WN93</accession>
<dbReference type="NCBIfam" id="TIGR01928">
    <property type="entry name" value="menC_lowGC_arch"/>
    <property type="match status" value="1"/>
</dbReference>
<dbReference type="Pfam" id="PF13378">
    <property type="entry name" value="MR_MLE_C"/>
    <property type="match status" value="1"/>
</dbReference>
<dbReference type="InterPro" id="IPR029017">
    <property type="entry name" value="Enolase-like_N"/>
</dbReference>
<dbReference type="InterPro" id="IPR036849">
    <property type="entry name" value="Enolase-like_C_sf"/>
</dbReference>
<organism evidence="8 9">
    <name type="scientific">Renibacterium salmoninarum (strain ATCC 33209 / DSM 20767 / JCM 11484 / NBRC 15589 / NCIMB 2235)</name>
    <dbReference type="NCBI Taxonomy" id="288705"/>
    <lineage>
        <taxon>Bacteria</taxon>
        <taxon>Bacillati</taxon>
        <taxon>Actinomycetota</taxon>
        <taxon>Actinomycetes</taxon>
        <taxon>Micrococcales</taxon>
        <taxon>Micrococcaceae</taxon>
        <taxon>Renibacterium</taxon>
    </lineage>
</organism>
<dbReference type="InterPro" id="IPR029065">
    <property type="entry name" value="Enolase_C-like"/>
</dbReference>
<evidence type="ECO:0000256" key="4">
    <source>
        <dbReference type="ARBA" id="ARBA00023239"/>
    </source>
</evidence>
<dbReference type="EC" id="4.2.1.113" evidence="5 6"/>
<evidence type="ECO:0000256" key="3">
    <source>
        <dbReference type="ARBA" id="ARBA00022842"/>
    </source>
</evidence>
<dbReference type="UniPathway" id="UPA01057">
    <property type="reaction ID" value="UER00165"/>
</dbReference>
<dbReference type="SMART" id="SM00922">
    <property type="entry name" value="MR_MLE"/>
    <property type="match status" value="1"/>
</dbReference>
<dbReference type="SFLD" id="SFLDF00009">
    <property type="entry name" value="o-succinylbenzoate_synthase"/>
    <property type="match status" value="1"/>
</dbReference>
<dbReference type="SUPFAM" id="SSF51604">
    <property type="entry name" value="Enolase C-terminal domain-like"/>
    <property type="match status" value="1"/>
</dbReference>
<dbReference type="PANTHER" id="PTHR48073:SF5">
    <property type="entry name" value="O-SUCCINYLBENZOATE SYNTHASE"/>
    <property type="match status" value="1"/>
</dbReference>
<dbReference type="Gene3D" id="3.20.20.120">
    <property type="entry name" value="Enolase-like C-terminal domain"/>
    <property type="match status" value="1"/>
</dbReference>
<dbReference type="SFLD" id="SFLDG00180">
    <property type="entry name" value="muconate_cycloisomerase"/>
    <property type="match status" value="1"/>
</dbReference>
<keyword evidence="4 8" id="KW-0456">Lyase</keyword>
<dbReference type="EMBL" id="CP000910">
    <property type="protein sequence ID" value="ABY23056.1"/>
    <property type="molecule type" value="Genomic_DNA"/>
</dbReference>
<feature type="domain" description="Mandelate racemase/muconate lactonizing enzyme C-terminal" evidence="7">
    <location>
        <begin position="169"/>
        <end position="261"/>
    </location>
</feature>
<dbReference type="eggNOG" id="COG4948">
    <property type="taxonomic scope" value="Bacteria"/>
</dbReference>
<dbReference type="GO" id="GO:0009234">
    <property type="term" value="P:menaquinone biosynthetic process"/>
    <property type="evidence" value="ECO:0007669"/>
    <property type="project" value="UniProtKB-UniRule"/>
</dbReference>
<dbReference type="SUPFAM" id="SSF54826">
    <property type="entry name" value="Enolase N-terminal domain-like"/>
    <property type="match status" value="1"/>
</dbReference>
<reference evidence="9" key="1">
    <citation type="journal article" date="2008" name="J. Bacteriol.">
        <title>Genome sequence of the fish pathogen Renibacterium salmoninarum suggests reductive evolution away from an environmental Arthrobacter ancestor.</title>
        <authorList>
            <person name="Wiens G.D."/>
            <person name="Rockey D.D."/>
            <person name="Wu Z."/>
            <person name="Chang J."/>
            <person name="Levy R."/>
            <person name="Crane S."/>
            <person name="Chen D.S."/>
            <person name="Capri G.R."/>
            <person name="Burnett J.R."/>
            <person name="Sudheesh P.S."/>
            <person name="Schipma M.J."/>
            <person name="Burd H."/>
            <person name="Bhattacharyya A."/>
            <person name="Rhodes L.D."/>
            <person name="Kaul R."/>
            <person name="Strom M.S."/>
        </authorList>
    </citation>
    <scope>NUCLEOTIDE SEQUENCE [LARGE SCALE GENOMIC DNA]</scope>
    <source>
        <strain evidence="9">ATCC 33209 / DSM 20767 / JCM 11484 / NBRC 15589 / NCIMB 2235</strain>
    </source>
</reference>
<evidence type="ECO:0000256" key="6">
    <source>
        <dbReference type="NCBIfam" id="TIGR01928"/>
    </source>
</evidence>
<dbReference type="Proteomes" id="UP000002007">
    <property type="component" value="Chromosome"/>
</dbReference>
<dbReference type="Gene3D" id="3.30.390.10">
    <property type="entry name" value="Enolase-like, N-terminal domain"/>
    <property type="match status" value="1"/>
</dbReference>
<evidence type="ECO:0000259" key="7">
    <source>
        <dbReference type="SMART" id="SM00922"/>
    </source>
</evidence>
<keyword evidence="3" id="KW-0460">Magnesium</keyword>
<sequence>MKSISGLDDDRTIVRIDSVQMRFLTLPLVAPFTTSFGTQTERKALVISVRGKAPDASGAPAPVTGWGECVALADPYYSAEYTEGCAAMIKNYLVPALFAAQESGSQITAETVAWHLRHIVGHPIAKAAVEMAVLDAQLRAQKQSLASYLGVVRATVPSGVSVGIMDSIPELLATVADYQDQGYVRIKLKIKPGWDLEPVRAVRELIGDSMGLKVDANAAYSLLDAPLLRRLDEFNLLLLEQPLAEDDLVQHAQLAKSMNTPICLDESIVSAKSAADAISLGAVDVINVKPARVGGYLEARKIHDLAQAHGKAVWCGGMLETGLGRAANAALAGMNGFTLPGDISASKRFYAEDITEPFELEDGQIRIQQGPGVGVEPLDAMLKKFSTASAEIKR</sequence>
<dbReference type="InterPro" id="IPR013342">
    <property type="entry name" value="Mandelate_racemase_C"/>
</dbReference>
<comment type="cofactor">
    <cofactor evidence="1">
        <name>a divalent metal cation</name>
        <dbReference type="ChEBI" id="CHEBI:60240"/>
    </cofactor>
</comment>
<dbReference type="Pfam" id="PF02746">
    <property type="entry name" value="MR_MLE_N"/>
    <property type="match status" value="1"/>
</dbReference>
<protein>
    <recommendedName>
        <fullName evidence="5 6">o-succinylbenzoate synthase</fullName>
        <ecNumber evidence="5 6">4.2.1.113</ecNumber>
    </recommendedName>
</protein>
<evidence type="ECO:0000256" key="5">
    <source>
        <dbReference type="ARBA" id="ARBA00029491"/>
    </source>
</evidence>
<name>A9WN93_RENSM</name>
<dbReference type="GO" id="GO:0016854">
    <property type="term" value="F:racemase and epimerase activity"/>
    <property type="evidence" value="ECO:0007669"/>
    <property type="project" value="UniProtKB-ARBA"/>
</dbReference>
<dbReference type="HOGENOM" id="CLU_030273_4_4_11"/>
<dbReference type="UniPathway" id="UPA00079"/>
<dbReference type="CDD" id="cd03317">
    <property type="entry name" value="NAAAR"/>
    <property type="match status" value="1"/>
</dbReference>
<proteinExistence type="predicted"/>
<evidence type="ECO:0000313" key="8">
    <source>
        <dbReference type="EMBL" id="ABY23056.1"/>
    </source>
</evidence>
<dbReference type="PANTHER" id="PTHR48073">
    <property type="entry name" value="O-SUCCINYLBENZOATE SYNTHASE-RELATED"/>
    <property type="match status" value="1"/>
</dbReference>